<keyword evidence="4 5" id="KW-0472">Membrane</keyword>
<comment type="caution">
    <text evidence="7">The sequence shown here is derived from an EMBL/GenBank/DDBJ whole genome shotgun (WGS) entry which is preliminary data.</text>
</comment>
<evidence type="ECO:0000256" key="5">
    <source>
        <dbReference type="SAM" id="Phobius"/>
    </source>
</evidence>
<feature type="domain" description="Methylamine utilisation protein MauE" evidence="6">
    <location>
        <begin position="4"/>
        <end position="132"/>
    </location>
</feature>
<feature type="transmembrane region" description="Helical" evidence="5">
    <location>
        <begin position="146"/>
        <end position="172"/>
    </location>
</feature>
<keyword evidence="2 5" id="KW-0812">Transmembrane</keyword>
<dbReference type="InterPro" id="IPR009908">
    <property type="entry name" value="Methylamine_util_MauE"/>
</dbReference>
<accession>A0ABV7Y3Q6</accession>
<feature type="transmembrane region" description="Helical" evidence="5">
    <location>
        <begin position="116"/>
        <end position="140"/>
    </location>
</feature>
<comment type="subcellular location">
    <subcellularLocation>
        <location evidence="1">Membrane</location>
        <topology evidence="1">Multi-pass membrane protein</topology>
    </subcellularLocation>
</comment>
<dbReference type="EMBL" id="JBHRZH010000001">
    <property type="protein sequence ID" value="MFC3759303.1"/>
    <property type="molecule type" value="Genomic_DNA"/>
</dbReference>
<dbReference type="RefSeq" id="WP_205122294.1">
    <property type="nucleotide sequence ID" value="NZ_JAFBCM010000001.1"/>
</dbReference>
<proteinExistence type="predicted"/>
<keyword evidence="8" id="KW-1185">Reference proteome</keyword>
<evidence type="ECO:0000256" key="2">
    <source>
        <dbReference type="ARBA" id="ARBA00022692"/>
    </source>
</evidence>
<gene>
    <name evidence="7" type="ORF">ACFOUW_00495</name>
</gene>
<protein>
    <submittedName>
        <fullName evidence="7">MauE/DoxX family redox-associated membrane protein</fullName>
    </submittedName>
</protein>
<evidence type="ECO:0000256" key="3">
    <source>
        <dbReference type="ARBA" id="ARBA00022989"/>
    </source>
</evidence>
<reference evidence="8" key="1">
    <citation type="journal article" date="2019" name="Int. J. Syst. Evol. Microbiol.">
        <title>The Global Catalogue of Microorganisms (GCM) 10K type strain sequencing project: providing services to taxonomists for standard genome sequencing and annotation.</title>
        <authorList>
            <consortium name="The Broad Institute Genomics Platform"/>
            <consortium name="The Broad Institute Genome Sequencing Center for Infectious Disease"/>
            <person name="Wu L."/>
            <person name="Ma J."/>
        </authorList>
    </citation>
    <scope>NUCLEOTIDE SEQUENCE [LARGE SCALE GENOMIC DNA]</scope>
    <source>
        <strain evidence="8">CGMCC 4.7241</strain>
    </source>
</reference>
<evidence type="ECO:0000313" key="8">
    <source>
        <dbReference type="Proteomes" id="UP001595699"/>
    </source>
</evidence>
<evidence type="ECO:0000313" key="7">
    <source>
        <dbReference type="EMBL" id="MFC3759303.1"/>
    </source>
</evidence>
<name>A0ABV7Y3Q6_9ACTN</name>
<dbReference type="Pfam" id="PF07291">
    <property type="entry name" value="MauE"/>
    <property type="match status" value="1"/>
</dbReference>
<evidence type="ECO:0000259" key="6">
    <source>
        <dbReference type="Pfam" id="PF07291"/>
    </source>
</evidence>
<keyword evidence="3 5" id="KW-1133">Transmembrane helix</keyword>
<feature type="transmembrane region" description="Helical" evidence="5">
    <location>
        <begin position="60"/>
        <end position="90"/>
    </location>
</feature>
<dbReference type="Proteomes" id="UP001595699">
    <property type="component" value="Unassembled WGS sequence"/>
</dbReference>
<sequence length="299" mass="31447">MLLLADLAPVLLGGLLAWTGAAKLFGRTTQQQAADTALMRILHDSEWVVRTFRALGAVELVVALGLVVLPLSVVPAVASVALGVGFLAYLGWAKVNAPDSSCGCTARKEAPITWRAFVRASLVVVGGVVAVFASTAWWSAVAAAPLGSALVVVAAVALVGTMSTDLDHLWLLPLRRLRLRLLGHPLSSTAVASGPVPYDASLELLELSQAWAASAPVVRSSLLEHWDADGWRILRFAGAWEGPSGTRPVSVLFAMDANASIDTTTNPLIRVTVVDDQTNELLPDAIDTTSRPQLPVTPA</sequence>
<evidence type="ECO:0000256" key="1">
    <source>
        <dbReference type="ARBA" id="ARBA00004141"/>
    </source>
</evidence>
<organism evidence="7 8">
    <name type="scientific">Tenggerimyces flavus</name>
    <dbReference type="NCBI Taxonomy" id="1708749"/>
    <lineage>
        <taxon>Bacteria</taxon>
        <taxon>Bacillati</taxon>
        <taxon>Actinomycetota</taxon>
        <taxon>Actinomycetes</taxon>
        <taxon>Propionibacteriales</taxon>
        <taxon>Nocardioidaceae</taxon>
        <taxon>Tenggerimyces</taxon>
    </lineage>
</organism>
<evidence type="ECO:0000256" key="4">
    <source>
        <dbReference type="ARBA" id="ARBA00023136"/>
    </source>
</evidence>